<dbReference type="InterPro" id="IPR010982">
    <property type="entry name" value="Lambda_DNA-bd_dom_sf"/>
</dbReference>
<feature type="domain" description="HTH cro/C1-type" evidence="2">
    <location>
        <begin position="60"/>
        <end position="114"/>
    </location>
</feature>
<dbReference type="PANTHER" id="PTHR10245">
    <property type="entry name" value="ENDOTHELIAL DIFFERENTIATION-RELATED FACTOR 1 MULTIPROTEIN BRIDGING FACTOR 1"/>
    <property type="match status" value="1"/>
</dbReference>
<dbReference type="PANTHER" id="PTHR10245:SF15">
    <property type="entry name" value="ENDOTHELIAL DIFFERENTIATION-RELATED FACTOR 1"/>
    <property type="match status" value="1"/>
</dbReference>
<dbReference type="Pfam" id="PF01381">
    <property type="entry name" value="HTH_3"/>
    <property type="match status" value="1"/>
</dbReference>
<dbReference type="Gene3D" id="1.10.260.40">
    <property type="entry name" value="lambda repressor-like DNA-binding domains"/>
    <property type="match status" value="1"/>
</dbReference>
<evidence type="ECO:0000313" key="3">
    <source>
        <dbReference type="EMBL" id="KAK8896610.1"/>
    </source>
</evidence>
<dbReference type="EMBL" id="JAPFFF010000002">
    <property type="protein sequence ID" value="KAK8896610.1"/>
    <property type="molecule type" value="Genomic_DNA"/>
</dbReference>
<dbReference type="Proteomes" id="UP001470230">
    <property type="component" value="Unassembled WGS sequence"/>
</dbReference>
<dbReference type="InterPro" id="IPR001387">
    <property type="entry name" value="Cro/C1-type_HTH"/>
</dbReference>
<evidence type="ECO:0000259" key="2">
    <source>
        <dbReference type="PROSITE" id="PS50943"/>
    </source>
</evidence>
<dbReference type="SMART" id="SM00530">
    <property type="entry name" value="HTH_XRE"/>
    <property type="match status" value="1"/>
</dbReference>
<sequence>MIDQFYDPRTYKKVTVTNRTNNSVKKANKPDSFTRKLNDIDNNTECFTIERTGMDIANRIKTLRAQKEMTQKEVAQRMSVKVDIIRDYENGKAIPDSRIINRLEQILGGTIREKQVKKKK</sequence>
<name>A0ABR2KZQ2_9EUKA</name>
<dbReference type="PROSITE" id="PS50943">
    <property type="entry name" value="HTH_CROC1"/>
    <property type="match status" value="1"/>
</dbReference>
<gene>
    <name evidence="3" type="ORF">M9Y10_014520</name>
</gene>
<organism evidence="3 4">
    <name type="scientific">Tritrichomonas musculus</name>
    <dbReference type="NCBI Taxonomy" id="1915356"/>
    <lineage>
        <taxon>Eukaryota</taxon>
        <taxon>Metamonada</taxon>
        <taxon>Parabasalia</taxon>
        <taxon>Tritrichomonadida</taxon>
        <taxon>Tritrichomonadidae</taxon>
        <taxon>Tritrichomonas</taxon>
    </lineage>
</organism>
<reference evidence="3 4" key="1">
    <citation type="submission" date="2024-04" db="EMBL/GenBank/DDBJ databases">
        <title>Tritrichomonas musculus Genome.</title>
        <authorList>
            <person name="Alves-Ferreira E."/>
            <person name="Grigg M."/>
            <person name="Lorenzi H."/>
            <person name="Galac M."/>
        </authorList>
    </citation>
    <scope>NUCLEOTIDE SEQUENCE [LARGE SCALE GENOMIC DNA]</scope>
    <source>
        <strain evidence="3 4">EAF2021</strain>
    </source>
</reference>
<protein>
    <submittedName>
        <fullName evidence="3">Endothelial differentiation- factor 1</fullName>
    </submittedName>
</protein>
<keyword evidence="4" id="KW-1185">Reference proteome</keyword>
<evidence type="ECO:0000256" key="1">
    <source>
        <dbReference type="ARBA" id="ARBA00023125"/>
    </source>
</evidence>
<dbReference type="CDD" id="cd00093">
    <property type="entry name" value="HTH_XRE"/>
    <property type="match status" value="1"/>
</dbReference>
<comment type="caution">
    <text evidence="3">The sequence shown here is derived from an EMBL/GenBank/DDBJ whole genome shotgun (WGS) entry which is preliminary data.</text>
</comment>
<accession>A0ABR2KZQ2</accession>
<evidence type="ECO:0000313" key="4">
    <source>
        <dbReference type="Proteomes" id="UP001470230"/>
    </source>
</evidence>
<dbReference type="SUPFAM" id="SSF47413">
    <property type="entry name" value="lambda repressor-like DNA-binding domains"/>
    <property type="match status" value="1"/>
</dbReference>
<proteinExistence type="predicted"/>
<keyword evidence="1" id="KW-0238">DNA-binding</keyword>